<feature type="region of interest" description="Disordered" evidence="5">
    <location>
        <begin position="1"/>
        <end position="99"/>
    </location>
</feature>
<evidence type="ECO:0000313" key="7">
    <source>
        <dbReference type="EMBL" id="CAD9677755.1"/>
    </source>
</evidence>
<dbReference type="CDD" id="cd12232">
    <property type="entry name" value="RRM3_U2AF65"/>
    <property type="match status" value="1"/>
</dbReference>
<dbReference type="InterPro" id="IPR035979">
    <property type="entry name" value="RBD_domain_sf"/>
</dbReference>
<dbReference type="Pfam" id="PF00076">
    <property type="entry name" value="RRM_1"/>
    <property type="match status" value="1"/>
</dbReference>
<feature type="compositionally biased region" description="Basic and acidic residues" evidence="5">
    <location>
        <begin position="22"/>
        <end position="31"/>
    </location>
</feature>
<protein>
    <recommendedName>
        <fullName evidence="6">RRM domain-containing protein</fullName>
    </recommendedName>
</protein>
<gene>
    <name evidence="7" type="ORF">EANT1437_LOCUS8790</name>
</gene>
<feature type="compositionally biased region" description="Polar residues" evidence="5">
    <location>
        <begin position="130"/>
        <end position="168"/>
    </location>
</feature>
<dbReference type="PROSITE" id="PS50102">
    <property type="entry name" value="RRM"/>
    <property type="match status" value="2"/>
</dbReference>
<dbReference type="FunFam" id="3.30.70.330:FF:000097">
    <property type="entry name" value="U2 snRNP auxiliary factor large subunit"/>
    <property type="match status" value="1"/>
</dbReference>
<keyword evidence="3" id="KW-0508">mRNA splicing</keyword>
<feature type="region of interest" description="Disordered" evidence="5">
    <location>
        <begin position="121"/>
        <end position="168"/>
    </location>
</feature>
<proteinExistence type="predicted"/>
<dbReference type="SUPFAM" id="SSF54928">
    <property type="entry name" value="RNA-binding domain, RBD"/>
    <property type="match status" value="2"/>
</dbReference>
<keyword evidence="1" id="KW-0507">mRNA processing</keyword>
<dbReference type="GO" id="GO:0006397">
    <property type="term" value="P:mRNA processing"/>
    <property type="evidence" value="ECO:0007669"/>
    <property type="project" value="UniProtKB-KW"/>
</dbReference>
<feature type="domain" description="RRM" evidence="6">
    <location>
        <begin position="288"/>
        <end position="369"/>
    </location>
</feature>
<sequence>MSSRGMDYHRGDPHHPYHHHDRGGGHPDRNNRGGGRGRGISNAPAWMTAENDNYGRENMDHHPHPHHHPSYPPSRRPPPPPHPNHRRRNNNGGNRSGIYFNSLAEERAWVEDRRRKRRERKPLFDVLPQDSLSKTLQDYTPQPQTQPEPGISQGFNNNGGNLSQPQQTRHARRLYIGHLPVELSEQEVHEFFRTAIRTAMDDKQPEEDPILSVYINVDRRFAFVEFKTMEICTACLALDGINVCGKGKVKIKRPNDYNAALAPPVSQLPDFDVSKLGIVSGTVPDGSDKIFIGGLPYHLTDDQVMELLGAFGKVKAFHLVKADPTASTSKGYCFVEYAQGQQVTPVAVMGLNGMDMGGGKILSARIAASKSDTPDEPFNVMPSMPADQFVTSIPQPIPTINVVNGIDVNLLLDAAMGLRPMPTLEALLMEQHQNPVTTIVSASITPPPLPMPQLQTRVLVLLNMVTENDFATDEDYNGLVEDVKTECEKFGKLKSYKIPKPGDAHAPSAINKIFLEYETLQDSIQAEQGLAGRSFGPAFVEATYFDEQQYAAGDLL</sequence>
<dbReference type="EMBL" id="HBHI01017106">
    <property type="protein sequence ID" value="CAD9677755.1"/>
    <property type="molecule type" value="Transcribed_RNA"/>
</dbReference>
<reference evidence="7" key="1">
    <citation type="submission" date="2021-01" db="EMBL/GenBank/DDBJ databases">
        <authorList>
            <person name="Corre E."/>
            <person name="Pelletier E."/>
            <person name="Niang G."/>
            <person name="Scheremetjew M."/>
            <person name="Finn R."/>
            <person name="Kale V."/>
            <person name="Holt S."/>
            <person name="Cochrane G."/>
            <person name="Meng A."/>
            <person name="Brown T."/>
            <person name="Cohen L."/>
        </authorList>
    </citation>
    <scope>NUCLEOTIDE SEQUENCE</scope>
    <source>
        <strain evidence="7">CCMP1452</strain>
    </source>
</reference>
<dbReference type="PANTHER" id="PTHR23139">
    <property type="entry name" value="RNA-BINDING PROTEIN"/>
    <property type="match status" value="1"/>
</dbReference>
<evidence type="ECO:0000256" key="1">
    <source>
        <dbReference type="ARBA" id="ARBA00022664"/>
    </source>
</evidence>
<dbReference type="AlphaFoldDB" id="A0A7S2RQB8"/>
<evidence type="ECO:0000256" key="4">
    <source>
        <dbReference type="PROSITE-ProRule" id="PRU00176"/>
    </source>
</evidence>
<dbReference type="InterPro" id="IPR000504">
    <property type="entry name" value="RRM_dom"/>
</dbReference>
<dbReference type="GO" id="GO:0003723">
    <property type="term" value="F:RNA binding"/>
    <property type="evidence" value="ECO:0007669"/>
    <property type="project" value="UniProtKB-UniRule"/>
</dbReference>
<evidence type="ECO:0000256" key="5">
    <source>
        <dbReference type="SAM" id="MobiDB-lite"/>
    </source>
</evidence>
<accession>A0A7S2RQB8</accession>
<feature type="compositionally biased region" description="Basic and acidic residues" evidence="5">
    <location>
        <begin position="1"/>
        <end position="15"/>
    </location>
</feature>
<dbReference type="GO" id="GO:0008380">
    <property type="term" value="P:RNA splicing"/>
    <property type="evidence" value="ECO:0007669"/>
    <property type="project" value="UniProtKB-KW"/>
</dbReference>
<evidence type="ECO:0000259" key="6">
    <source>
        <dbReference type="PROSITE" id="PS50102"/>
    </source>
</evidence>
<dbReference type="CDD" id="cd12231">
    <property type="entry name" value="RRM2_U2AF65"/>
    <property type="match status" value="1"/>
</dbReference>
<dbReference type="Gene3D" id="3.30.70.330">
    <property type="match status" value="3"/>
</dbReference>
<dbReference type="InterPro" id="IPR012677">
    <property type="entry name" value="Nucleotide-bd_a/b_plait_sf"/>
</dbReference>
<keyword evidence="2 4" id="KW-0694">RNA-binding</keyword>
<feature type="domain" description="RRM" evidence="6">
    <location>
        <begin position="172"/>
        <end position="256"/>
    </location>
</feature>
<name>A0A7S2RQB8_9STRA</name>
<dbReference type="SMART" id="SM00360">
    <property type="entry name" value="RRM"/>
    <property type="match status" value="2"/>
</dbReference>
<organism evidence="7">
    <name type="scientific">Eucampia antarctica</name>
    <dbReference type="NCBI Taxonomy" id="49252"/>
    <lineage>
        <taxon>Eukaryota</taxon>
        <taxon>Sar</taxon>
        <taxon>Stramenopiles</taxon>
        <taxon>Ochrophyta</taxon>
        <taxon>Bacillariophyta</taxon>
        <taxon>Mediophyceae</taxon>
        <taxon>Biddulphiophycidae</taxon>
        <taxon>Hemiaulales</taxon>
        <taxon>Hemiaulaceae</taxon>
        <taxon>Eucampia</taxon>
    </lineage>
</organism>
<feature type="compositionally biased region" description="Basic and acidic residues" evidence="5">
    <location>
        <begin position="53"/>
        <end position="62"/>
    </location>
</feature>
<evidence type="ECO:0000256" key="3">
    <source>
        <dbReference type="ARBA" id="ARBA00023187"/>
    </source>
</evidence>
<evidence type="ECO:0000256" key="2">
    <source>
        <dbReference type="ARBA" id="ARBA00022884"/>
    </source>
</evidence>
<feature type="compositionally biased region" description="Pro residues" evidence="5">
    <location>
        <begin position="70"/>
        <end position="82"/>
    </location>
</feature>